<reference evidence="1 2" key="1">
    <citation type="journal article" date="2018" name="Front. Microbiol.">
        <title>Genome-Wide Analysis of Corynespora cassiicola Leaf Fall Disease Putative Effectors.</title>
        <authorList>
            <person name="Lopez D."/>
            <person name="Ribeiro S."/>
            <person name="Label P."/>
            <person name="Fumanal B."/>
            <person name="Venisse J.S."/>
            <person name="Kohler A."/>
            <person name="de Oliveira R.R."/>
            <person name="Labutti K."/>
            <person name="Lipzen A."/>
            <person name="Lail K."/>
            <person name="Bauer D."/>
            <person name="Ohm R.A."/>
            <person name="Barry K.W."/>
            <person name="Spatafora J."/>
            <person name="Grigoriev I.V."/>
            <person name="Martin F.M."/>
            <person name="Pujade-Renaud V."/>
        </authorList>
    </citation>
    <scope>NUCLEOTIDE SEQUENCE [LARGE SCALE GENOMIC DNA]</scope>
    <source>
        <strain evidence="1 2">Philippines</strain>
    </source>
</reference>
<protein>
    <submittedName>
        <fullName evidence="1">Uncharacterized protein</fullName>
    </submittedName>
</protein>
<proteinExistence type="predicted"/>
<gene>
    <name evidence="1" type="ORF">BS50DRAFT_25227</name>
</gene>
<organism evidence="1 2">
    <name type="scientific">Corynespora cassiicola Philippines</name>
    <dbReference type="NCBI Taxonomy" id="1448308"/>
    <lineage>
        <taxon>Eukaryota</taxon>
        <taxon>Fungi</taxon>
        <taxon>Dikarya</taxon>
        <taxon>Ascomycota</taxon>
        <taxon>Pezizomycotina</taxon>
        <taxon>Dothideomycetes</taxon>
        <taxon>Pleosporomycetidae</taxon>
        <taxon>Pleosporales</taxon>
        <taxon>Corynesporascaceae</taxon>
        <taxon>Corynespora</taxon>
    </lineage>
</organism>
<keyword evidence="2" id="KW-1185">Reference proteome</keyword>
<evidence type="ECO:0000313" key="2">
    <source>
        <dbReference type="Proteomes" id="UP000240883"/>
    </source>
</evidence>
<dbReference type="AlphaFoldDB" id="A0A2T2PAY5"/>
<accession>A0A2T2PAY5</accession>
<dbReference type="PROSITE" id="PS51257">
    <property type="entry name" value="PROKAR_LIPOPROTEIN"/>
    <property type="match status" value="1"/>
</dbReference>
<dbReference type="Proteomes" id="UP000240883">
    <property type="component" value="Unassembled WGS sequence"/>
</dbReference>
<name>A0A2T2PAY5_CORCC</name>
<evidence type="ECO:0000313" key="1">
    <source>
        <dbReference type="EMBL" id="PSN74823.1"/>
    </source>
</evidence>
<dbReference type="EMBL" id="KZ678128">
    <property type="protein sequence ID" value="PSN74823.1"/>
    <property type="molecule type" value="Genomic_DNA"/>
</dbReference>
<sequence>MQRMRTRVVCEACGPQIVLPGLVSCRVVSVFFVFEFSCVVLPDVSSRCVWRNWALSHIRTKCKNIEYPSQVNFQWAASEVPIKHREIL</sequence>